<dbReference type="EMBL" id="ML208411">
    <property type="protein sequence ID" value="TFK66235.1"/>
    <property type="molecule type" value="Genomic_DNA"/>
</dbReference>
<name>A0ACD3AKD9_9AGAR</name>
<protein>
    <submittedName>
        <fullName evidence="1">Peptidase C15, pyroglutamyl peptidase I-like protein</fullName>
    </submittedName>
</protein>
<gene>
    <name evidence="1" type="ORF">BDN72DRAFT_823643</name>
</gene>
<evidence type="ECO:0000313" key="1">
    <source>
        <dbReference type="EMBL" id="TFK66235.1"/>
    </source>
</evidence>
<reference evidence="1 2" key="1">
    <citation type="journal article" date="2019" name="Nat. Ecol. Evol.">
        <title>Megaphylogeny resolves global patterns of mushroom evolution.</title>
        <authorList>
            <person name="Varga T."/>
            <person name="Krizsan K."/>
            <person name="Foldi C."/>
            <person name="Dima B."/>
            <person name="Sanchez-Garcia M."/>
            <person name="Sanchez-Ramirez S."/>
            <person name="Szollosi G.J."/>
            <person name="Szarkandi J.G."/>
            <person name="Papp V."/>
            <person name="Albert L."/>
            <person name="Andreopoulos W."/>
            <person name="Angelini C."/>
            <person name="Antonin V."/>
            <person name="Barry K.W."/>
            <person name="Bougher N.L."/>
            <person name="Buchanan P."/>
            <person name="Buyck B."/>
            <person name="Bense V."/>
            <person name="Catcheside P."/>
            <person name="Chovatia M."/>
            <person name="Cooper J."/>
            <person name="Damon W."/>
            <person name="Desjardin D."/>
            <person name="Finy P."/>
            <person name="Geml J."/>
            <person name="Haridas S."/>
            <person name="Hughes K."/>
            <person name="Justo A."/>
            <person name="Karasinski D."/>
            <person name="Kautmanova I."/>
            <person name="Kiss B."/>
            <person name="Kocsube S."/>
            <person name="Kotiranta H."/>
            <person name="LaButti K.M."/>
            <person name="Lechner B.E."/>
            <person name="Liimatainen K."/>
            <person name="Lipzen A."/>
            <person name="Lukacs Z."/>
            <person name="Mihaltcheva S."/>
            <person name="Morgado L.N."/>
            <person name="Niskanen T."/>
            <person name="Noordeloos M.E."/>
            <person name="Ohm R.A."/>
            <person name="Ortiz-Santana B."/>
            <person name="Ovrebo C."/>
            <person name="Racz N."/>
            <person name="Riley R."/>
            <person name="Savchenko A."/>
            <person name="Shiryaev A."/>
            <person name="Soop K."/>
            <person name="Spirin V."/>
            <person name="Szebenyi C."/>
            <person name="Tomsovsky M."/>
            <person name="Tulloss R.E."/>
            <person name="Uehling J."/>
            <person name="Grigoriev I.V."/>
            <person name="Vagvolgyi C."/>
            <person name="Papp T."/>
            <person name="Martin F.M."/>
            <person name="Miettinen O."/>
            <person name="Hibbett D.S."/>
            <person name="Nagy L.G."/>
        </authorList>
    </citation>
    <scope>NUCLEOTIDE SEQUENCE [LARGE SCALE GENOMIC DNA]</scope>
    <source>
        <strain evidence="1 2">NL-1719</strain>
    </source>
</reference>
<keyword evidence="2" id="KW-1185">Reference proteome</keyword>
<proteinExistence type="predicted"/>
<evidence type="ECO:0000313" key="2">
    <source>
        <dbReference type="Proteomes" id="UP000308600"/>
    </source>
</evidence>
<sequence>MAPPPQSPSLDVHSAPRRAFRVLITGFGPFRQFKTNPSWLAVKPLQNTTLSFGSKHPSEQDDHYEIHISAFQMPVTYDAVLENVPKLHLRPPVLPKLPLEHPVYIPPEDAGKEGEKKQAEIDAGSDLIDEDEPFLPLDPPPADGYDFILHVGVGGKGGLKVERLGHKSGYQGSDAAGKMAEVVAREPYNESKGEKEKVIRGFGVGYEGFEQEIHTGINVDKLVASLKESGIEHIDASNDAGRYLCDFIYYCSLAESKRTVDSGLNTKGTPTLFLHCPPIGEPLETKEVTEGIQRIVTWVCKDLAIQKQPKSQGISGATSDSTWIGHLLSFLSTAVQFCC</sequence>
<organism evidence="1 2">
    <name type="scientific">Pluteus cervinus</name>
    <dbReference type="NCBI Taxonomy" id="181527"/>
    <lineage>
        <taxon>Eukaryota</taxon>
        <taxon>Fungi</taxon>
        <taxon>Dikarya</taxon>
        <taxon>Basidiomycota</taxon>
        <taxon>Agaricomycotina</taxon>
        <taxon>Agaricomycetes</taxon>
        <taxon>Agaricomycetidae</taxon>
        <taxon>Agaricales</taxon>
        <taxon>Pluteineae</taxon>
        <taxon>Pluteaceae</taxon>
        <taxon>Pluteus</taxon>
    </lineage>
</organism>
<accession>A0ACD3AKD9</accession>
<dbReference type="Proteomes" id="UP000308600">
    <property type="component" value="Unassembled WGS sequence"/>
</dbReference>